<dbReference type="InterPro" id="IPR001650">
    <property type="entry name" value="Helicase_C-like"/>
</dbReference>
<dbReference type="OrthoDB" id="10256233at2759"/>
<evidence type="ECO:0000313" key="11">
    <source>
        <dbReference type="Proteomes" id="UP000092993"/>
    </source>
</evidence>
<dbReference type="Pfam" id="PF00270">
    <property type="entry name" value="DEAD"/>
    <property type="match status" value="1"/>
</dbReference>
<dbReference type="STRING" id="5627.A0A1C7MPQ1"/>
<proteinExistence type="predicted"/>
<dbReference type="GO" id="GO:0016787">
    <property type="term" value="F:hydrolase activity"/>
    <property type="evidence" value="ECO:0007669"/>
    <property type="project" value="UniProtKB-KW"/>
</dbReference>
<dbReference type="Pfam" id="PF00271">
    <property type="entry name" value="Helicase_C"/>
    <property type="match status" value="1"/>
</dbReference>
<evidence type="ECO:0000313" key="10">
    <source>
        <dbReference type="EMBL" id="OBZ78793.1"/>
    </source>
</evidence>
<dbReference type="PROSITE" id="PS51194">
    <property type="entry name" value="HELICASE_CTER"/>
    <property type="match status" value="1"/>
</dbReference>
<evidence type="ECO:0000256" key="5">
    <source>
        <dbReference type="ARBA" id="ARBA00022840"/>
    </source>
</evidence>
<reference evidence="10 11" key="1">
    <citation type="submission" date="2016-03" db="EMBL/GenBank/DDBJ databases">
        <title>Whole genome sequencing of Grifola frondosa 9006-11.</title>
        <authorList>
            <person name="Min B."/>
            <person name="Park H."/>
            <person name="Kim J.-G."/>
            <person name="Cho H."/>
            <person name="Oh Y.-L."/>
            <person name="Kong W.-S."/>
            <person name="Choi I.-G."/>
        </authorList>
    </citation>
    <scope>NUCLEOTIDE SEQUENCE [LARGE SCALE GENOMIC DNA]</scope>
    <source>
        <strain evidence="10 11">9006-11</strain>
    </source>
</reference>
<dbReference type="EC" id="3.6.4.13" evidence="1"/>
<dbReference type="InterPro" id="IPR011545">
    <property type="entry name" value="DEAD/DEAH_box_helicase_dom"/>
</dbReference>
<dbReference type="InterPro" id="IPR027417">
    <property type="entry name" value="P-loop_NTPase"/>
</dbReference>
<dbReference type="SMART" id="SM00487">
    <property type="entry name" value="DEXDc"/>
    <property type="match status" value="1"/>
</dbReference>
<dbReference type="GO" id="GO:0003676">
    <property type="term" value="F:nucleic acid binding"/>
    <property type="evidence" value="ECO:0007669"/>
    <property type="project" value="InterPro"/>
</dbReference>
<feature type="domain" description="Helicase ATP-binding" evidence="8">
    <location>
        <begin position="92"/>
        <end position="270"/>
    </location>
</feature>
<dbReference type="GO" id="GO:0005524">
    <property type="term" value="F:ATP binding"/>
    <property type="evidence" value="ECO:0007669"/>
    <property type="project" value="UniProtKB-KW"/>
</dbReference>
<dbReference type="PROSITE" id="PS51192">
    <property type="entry name" value="HELICASE_ATP_BIND_1"/>
    <property type="match status" value="1"/>
</dbReference>
<comment type="catalytic activity">
    <reaction evidence="6">
        <text>ATP + H2O = ADP + phosphate + H(+)</text>
        <dbReference type="Rhea" id="RHEA:13065"/>
        <dbReference type="ChEBI" id="CHEBI:15377"/>
        <dbReference type="ChEBI" id="CHEBI:15378"/>
        <dbReference type="ChEBI" id="CHEBI:30616"/>
        <dbReference type="ChEBI" id="CHEBI:43474"/>
        <dbReference type="ChEBI" id="CHEBI:456216"/>
        <dbReference type="EC" id="3.6.4.13"/>
    </reaction>
</comment>
<evidence type="ECO:0000259" key="9">
    <source>
        <dbReference type="PROSITE" id="PS51194"/>
    </source>
</evidence>
<dbReference type="Gene3D" id="3.40.50.300">
    <property type="entry name" value="P-loop containing nucleotide triphosphate hydrolases"/>
    <property type="match status" value="2"/>
</dbReference>
<dbReference type="Proteomes" id="UP000092993">
    <property type="component" value="Unassembled WGS sequence"/>
</dbReference>
<keyword evidence="2" id="KW-0547">Nucleotide-binding</keyword>
<evidence type="ECO:0000256" key="3">
    <source>
        <dbReference type="ARBA" id="ARBA00022801"/>
    </source>
</evidence>
<protein>
    <recommendedName>
        <fullName evidence="1">RNA helicase</fullName>
        <ecNumber evidence="1">3.6.4.13</ecNumber>
    </recommendedName>
</protein>
<dbReference type="GO" id="GO:0003724">
    <property type="term" value="F:RNA helicase activity"/>
    <property type="evidence" value="ECO:0007669"/>
    <property type="project" value="UniProtKB-EC"/>
</dbReference>
<organism evidence="10 11">
    <name type="scientific">Grifola frondosa</name>
    <name type="common">Maitake</name>
    <name type="synonym">Polyporus frondosus</name>
    <dbReference type="NCBI Taxonomy" id="5627"/>
    <lineage>
        <taxon>Eukaryota</taxon>
        <taxon>Fungi</taxon>
        <taxon>Dikarya</taxon>
        <taxon>Basidiomycota</taxon>
        <taxon>Agaricomycotina</taxon>
        <taxon>Agaricomycetes</taxon>
        <taxon>Polyporales</taxon>
        <taxon>Grifolaceae</taxon>
        <taxon>Grifola</taxon>
    </lineage>
</organism>
<accession>A0A1C7MPQ1</accession>
<keyword evidence="11" id="KW-1185">Reference proteome</keyword>
<dbReference type="OMA" id="RDEPRMM"/>
<evidence type="ECO:0000256" key="2">
    <source>
        <dbReference type="ARBA" id="ARBA00022741"/>
    </source>
</evidence>
<comment type="caution">
    <text evidence="10">The sequence shown here is derived from an EMBL/GenBank/DDBJ whole genome shotgun (WGS) entry which is preliminary data.</text>
</comment>
<feature type="domain" description="Helicase C-terminal" evidence="9">
    <location>
        <begin position="356"/>
        <end position="518"/>
    </location>
</feature>
<dbReference type="PANTHER" id="PTHR47960">
    <property type="entry name" value="DEAD-BOX ATP-DEPENDENT RNA HELICASE 50"/>
    <property type="match status" value="1"/>
</dbReference>
<evidence type="ECO:0000259" key="8">
    <source>
        <dbReference type="PROSITE" id="PS51192"/>
    </source>
</evidence>
<dbReference type="InterPro" id="IPR014001">
    <property type="entry name" value="Helicase_ATP-bd"/>
</dbReference>
<keyword evidence="5" id="KW-0067">ATP-binding</keyword>
<dbReference type="SMART" id="SM00490">
    <property type="entry name" value="HELICc"/>
    <property type="match status" value="1"/>
</dbReference>
<name>A0A1C7MPQ1_GRIFR</name>
<dbReference type="AlphaFoldDB" id="A0A1C7MPQ1"/>
<keyword evidence="4 10" id="KW-0347">Helicase</keyword>
<dbReference type="SUPFAM" id="SSF52540">
    <property type="entry name" value="P-loop containing nucleoside triphosphate hydrolases"/>
    <property type="match status" value="2"/>
</dbReference>
<evidence type="ECO:0000256" key="6">
    <source>
        <dbReference type="ARBA" id="ARBA00047984"/>
    </source>
</evidence>
<gene>
    <name evidence="10" type="primary">RH47</name>
    <name evidence="10" type="ORF">A0H81_00853</name>
</gene>
<evidence type="ECO:0000256" key="4">
    <source>
        <dbReference type="ARBA" id="ARBA00022806"/>
    </source>
</evidence>
<evidence type="ECO:0000256" key="7">
    <source>
        <dbReference type="SAM" id="MobiDB-lite"/>
    </source>
</evidence>
<evidence type="ECO:0000256" key="1">
    <source>
        <dbReference type="ARBA" id="ARBA00012552"/>
    </source>
</evidence>
<keyword evidence="3" id="KW-0378">Hydrolase</keyword>
<feature type="region of interest" description="Disordered" evidence="7">
    <location>
        <begin position="306"/>
        <end position="349"/>
    </location>
</feature>
<sequence length="518" mass="56419">MKPSLQSTSVACTKSRLSCALWARPSRWQIRSIHGAHSENRSLDISFLPSSFPPHAGPTSFEGLGLFRPVIAGLRNAFPSVATPTDTQKRFIPAVLSGNDVMLKDRTGSGKSFGLLLALLSKHLSADKFAGIRPSLVIVPHRDLAYQFLHWIQHMHVHMGHSTSLSSIAQVVIRNADTPLDVEINTLRDSQPQILIGTPQAFWDIVQEDESALPLRALSTVIVDEVDYLIESVPENIENATFPGHLRKHLVTESGWLTRKPGGLLKIGGSIEPKRIQDEVKYTLGGTSVQHCVVVISKNGDITNIEDALEPPASTPETSDEPEIATPSVAPSEQVKVPAPTPVLDSKSPSPFNPNSLEAIAAAFALDVPSVALLVLPSSSPVHRAVYELQMMGINAHGLDVLREEQGRAYLMRRDFNAATSNPTLLVSTLASTRGLDLPVLSHVFIYGVFEDQPVDSYLHIAGRVGRFGRGGKVISVVERVRAFKTDKGKLASKNDMVTLQRVLKKIGVVATKFEHFN</sequence>
<dbReference type="EMBL" id="LUGG01000001">
    <property type="protein sequence ID" value="OBZ78793.1"/>
    <property type="molecule type" value="Genomic_DNA"/>
</dbReference>